<keyword evidence="3" id="KW-1185">Reference proteome</keyword>
<dbReference type="PANTHER" id="PTHR33164:SF101">
    <property type="entry name" value="TRANSCRIPTIONAL REPRESSOR MPRA"/>
    <property type="match status" value="1"/>
</dbReference>
<reference evidence="2 3" key="1">
    <citation type="journal article" date="2013" name="Int. J. Syst. Evol. Microbiol.">
        <title>Marinoscillum luteum sp. nov., isolated from marine sediment.</title>
        <authorList>
            <person name="Cha I.T."/>
            <person name="Park S.J."/>
            <person name="Kim S.J."/>
            <person name="Kim J.G."/>
            <person name="Jung M.Y."/>
            <person name="Shin K.S."/>
            <person name="Kwon K.K."/>
            <person name="Yang S.H."/>
            <person name="Seo Y.S."/>
            <person name="Rhee S.K."/>
        </authorList>
    </citation>
    <scope>NUCLEOTIDE SEQUENCE [LARGE SCALE GENOMIC DNA]</scope>
    <source>
        <strain evidence="2 3">KCTC 23939</strain>
    </source>
</reference>
<dbReference type="PANTHER" id="PTHR33164">
    <property type="entry name" value="TRANSCRIPTIONAL REGULATOR, MARR FAMILY"/>
    <property type="match status" value="1"/>
</dbReference>
<dbReference type="Proteomes" id="UP001610063">
    <property type="component" value="Unassembled WGS sequence"/>
</dbReference>
<name>A0ABW7N835_9BACT</name>
<evidence type="ECO:0000259" key="1">
    <source>
        <dbReference type="PROSITE" id="PS50995"/>
    </source>
</evidence>
<dbReference type="PRINTS" id="PR00598">
    <property type="entry name" value="HTHMARR"/>
</dbReference>
<dbReference type="InterPro" id="IPR000835">
    <property type="entry name" value="HTH_MarR-typ"/>
</dbReference>
<sequence length="149" mass="17379">MKIEDEIKGEGFMSVQHKLRVNLSFTHGWTYERMQQFFAGYDLTAQQYTVLRILRGAFPLSYTTSQILDRMAEKNAGVSRMVDRLLKKELVIKEVSSKDKRLVDVTISYKGHALCERIDEEIKELDNIYNNLSLEEMDQLNDLLDKLRG</sequence>
<accession>A0ABW7N835</accession>
<gene>
    <name evidence="2" type="ORF">ACHKAR_10020</name>
</gene>
<protein>
    <submittedName>
        <fullName evidence="2">MarR family winged helix-turn-helix transcriptional regulator</fullName>
    </submittedName>
</protein>
<dbReference type="SMART" id="SM00347">
    <property type="entry name" value="HTH_MARR"/>
    <property type="match status" value="1"/>
</dbReference>
<organism evidence="2 3">
    <name type="scientific">Marinoscillum luteum</name>
    <dbReference type="NCBI Taxonomy" id="861051"/>
    <lineage>
        <taxon>Bacteria</taxon>
        <taxon>Pseudomonadati</taxon>
        <taxon>Bacteroidota</taxon>
        <taxon>Cytophagia</taxon>
        <taxon>Cytophagales</taxon>
        <taxon>Reichenbachiellaceae</taxon>
        <taxon>Marinoscillum</taxon>
    </lineage>
</organism>
<dbReference type="RefSeq" id="WP_395417318.1">
    <property type="nucleotide sequence ID" value="NZ_JBIPKE010000016.1"/>
</dbReference>
<dbReference type="Gene3D" id="1.10.10.10">
    <property type="entry name" value="Winged helix-like DNA-binding domain superfamily/Winged helix DNA-binding domain"/>
    <property type="match status" value="1"/>
</dbReference>
<feature type="domain" description="HTH marR-type" evidence="1">
    <location>
        <begin position="1"/>
        <end position="149"/>
    </location>
</feature>
<evidence type="ECO:0000313" key="3">
    <source>
        <dbReference type="Proteomes" id="UP001610063"/>
    </source>
</evidence>
<dbReference type="InterPro" id="IPR036388">
    <property type="entry name" value="WH-like_DNA-bd_sf"/>
</dbReference>
<evidence type="ECO:0000313" key="2">
    <source>
        <dbReference type="EMBL" id="MFH6983778.1"/>
    </source>
</evidence>
<dbReference type="PROSITE" id="PS50995">
    <property type="entry name" value="HTH_MARR_2"/>
    <property type="match status" value="1"/>
</dbReference>
<dbReference type="SUPFAM" id="SSF46785">
    <property type="entry name" value="Winged helix' DNA-binding domain"/>
    <property type="match status" value="1"/>
</dbReference>
<proteinExistence type="predicted"/>
<dbReference type="Pfam" id="PF01047">
    <property type="entry name" value="MarR"/>
    <property type="match status" value="1"/>
</dbReference>
<comment type="caution">
    <text evidence="2">The sequence shown here is derived from an EMBL/GenBank/DDBJ whole genome shotgun (WGS) entry which is preliminary data.</text>
</comment>
<dbReference type="EMBL" id="JBIPKE010000016">
    <property type="protein sequence ID" value="MFH6983778.1"/>
    <property type="molecule type" value="Genomic_DNA"/>
</dbReference>
<dbReference type="InterPro" id="IPR039422">
    <property type="entry name" value="MarR/SlyA-like"/>
</dbReference>
<dbReference type="InterPro" id="IPR036390">
    <property type="entry name" value="WH_DNA-bd_sf"/>
</dbReference>